<dbReference type="AlphaFoldDB" id="A0A178M4C2"/>
<reference evidence="1 2" key="1">
    <citation type="submission" date="2016-04" db="EMBL/GenBank/DDBJ databases">
        <title>Draft genome sequence of freshwater magnetotactic bacteria Magnetospirillum marisnigri SP-1 and Magnetospirillum moscoviense BB-1.</title>
        <authorList>
            <person name="Koziaeva V."/>
            <person name="Dziuba M.V."/>
            <person name="Ivanov T.M."/>
            <person name="Kuznetsov B."/>
            <person name="Grouzdev D.S."/>
        </authorList>
    </citation>
    <scope>NUCLEOTIDE SEQUENCE [LARGE SCALE GENOMIC DNA]</scope>
    <source>
        <strain evidence="1 2">SP-1</strain>
    </source>
</reference>
<evidence type="ECO:0000313" key="1">
    <source>
        <dbReference type="EMBL" id="OAN43599.1"/>
    </source>
</evidence>
<accession>A0A178M4C2</accession>
<proteinExistence type="predicted"/>
<comment type="caution">
    <text evidence="1">The sequence shown here is derived from an EMBL/GenBank/DDBJ whole genome shotgun (WGS) entry which is preliminary data.</text>
</comment>
<keyword evidence="2" id="KW-1185">Reference proteome</keyword>
<gene>
    <name evidence="1" type="ORF">A6A04_21210</name>
</gene>
<sequence length="59" mass="6276">MLCDDPLADRKSNATSWILISSMEPPENLKNILGGVCNADAIVADSNLPFAVFLLSING</sequence>
<name>A0A178M4C2_9PROT</name>
<evidence type="ECO:0000313" key="2">
    <source>
        <dbReference type="Proteomes" id="UP000078428"/>
    </source>
</evidence>
<dbReference type="EMBL" id="LWQT01000128">
    <property type="protein sequence ID" value="OAN43599.1"/>
    <property type="molecule type" value="Genomic_DNA"/>
</dbReference>
<protein>
    <submittedName>
        <fullName evidence="1">Uncharacterized protein</fullName>
    </submittedName>
</protein>
<organism evidence="1 2">
    <name type="scientific">Paramagnetospirillum marisnigri</name>
    <dbReference type="NCBI Taxonomy" id="1285242"/>
    <lineage>
        <taxon>Bacteria</taxon>
        <taxon>Pseudomonadati</taxon>
        <taxon>Pseudomonadota</taxon>
        <taxon>Alphaproteobacteria</taxon>
        <taxon>Rhodospirillales</taxon>
        <taxon>Magnetospirillaceae</taxon>
        <taxon>Paramagnetospirillum</taxon>
    </lineage>
</organism>
<dbReference type="Proteomes" id="UP000078428">
    <property type="component" value="Unassembled WGS sequence"/>
</dbReference>